<organism evidence="1 2">
    <name type="scientific">Manihot esculenta</name>
    <name type="common">Cassava</name>
    <name type="synonym">Jatropha manihot</name>
    <dbReference type="NCBI Taxonomy" id="3983"/>
    <lineage>
        <taxon>Eukaryota</taxon>
        <taxon>Viridiplantae</taxon>
        <taxon>Streptophyta</taxon>
        <taxon>Embryophyta</taxon>
        <taxon>Tracheophyta</taxon>
        <taxon>Spermatophyta</taxon>
        <taxon>Magnoliopsida</taxon>
        <taxon>eudicotyledons</taxon>
        <taxon>Gunneridae</taxon>
        <taxon>Pentapetalae</taxon>
        <taxon>rosids</taxon>
        <taxon>fabids</taxon>
        <taxon>Malpighiales</taxon>
        <taxon>Euphorbiaceae</taxon>
        <taxon>Crotonoideae</taxon>
        <taxon>Manihoteae</taxon>
        <taxon>Manihot</taxon>
    </lineage>
</organism>
<keyword evidence="2" id="KW-1185">Reference proteome</keyword>
<proteinExistence type="predicted"/>
<protein>
    <submittedName>
        <fullName evidence="1">Uncharacterized protein</fullName>
    </submittedName>
</protein>
<evidence type="ECO:0000313" key="2">
    <source>
        <dbReference type="Proteomes" id="UP000091857"/>
    </source>
</evidence>
<comment type="caution">
    <text evidence="1">The sequence shown here is derived from an EMBL/GenBank/DDBJ whole genome shotgun (WGS) entry which is preliminary data.</text>
</comment>
<accession>A0ACB7GH24</accession>
<dbReference type="Proteomes" id="UP000091857">
    <property type="component" value="Chromosome 14"/>
</dbReference>
<evidence type="ECO:0000313" key="1">
    <source>
        <dbReference type="EMBL" id="KAG8639089.1"/>
    </source>
</evidence>
<sequence length="170" mass="19985">MTFSFIYTCNFPFFIRSNQDITKFPFEDFLMEFINNQDLEYDGHDDDDVYYMEIRRQILLLTADEDEEEFPHAKVSNPVAAAASKRVSSRLERCSSCGVKHGSSNSFPWWEVQNTNSAPAWLVNLWRRTGNGTGVFIPQNQAVQSRRRYRTSGRMMNNEKSRMYRARNRL</sequence>
<name>A0ACB7GH24_MANES</name>
<gene>
    <name evidence="1" type="ORF">MANES_14G099300v8</name>
</gene>
<reference evidence="2" key="1">
    <citation type="journal article" date="2016" name="Nat. Biotechnol.">
        <title>Sequencing wild and cultivated cassava and related species reveals extensive interspecific hybridization and genetic diversity.</title>
        <authorList>
            <person name="Bredeson J.V."/>
            <person name="Lyons J.B."/>
            <person name="Prochnik S.E."/>
            <person name="Wu G.A."/>
            <person name="Ha C.M."/>
            <person name="Edsinger-Gonzales E."/>
            <person name="Grimwood J."/>
            <person name="Schmutz J."/>
            <person name="Rabbi I.Y."/>
            <person name="Egesi C."/>
            <person name="Nauluvula P."/>
            <person name="Lebot V."/>
            <person name="Ndunguru J."/>
            <person name="Mkamilo G."/>
            <person name="Bart R.S."/>
            <person name="Setter T.L."/>
            <person name="Gleadow R.M."/>
            <person name="Kulakow P."/>
            <person name="Ferguson M.E."/>
            <person name="Rounsley S."/>
            <person name="Rokhsar D.S."/>
        </authorList>
    </citation>
    <scope>NUCLEOTIDE SEQUENCE [LARGE SCALE GENOMIC DNA]</scope>
    <source>
        <strain evidence="2">cv. AM560-2</strain>
    </source>
</reference>
<dbReference type="EMBL" id="CM004400">
    <property type="protein sequence ID" value="KAG8639089.1"/>
    <property type="molecule type" value="Genomic_DNA"/>
</dbReference>